<evidence type="ECO:0000313" key="6">
    <source>
        <dbReference type="Proteomes" id="UP001500325"/>
    </source>
</evidence>
<dbReference type="PANTHER" id="PTHR43156">
    <property type="entry name" value="STAGE II SPORULATION PROTEIN E-RELATED"/>
    <property type="match status" value="1"/>
</dbReference>
<feature type="domain" description="PPM-type phosphatase" evidence="4">
    <location>
        <begin position="227"/>
        <end position="438"/>
    </location>
</feature>
<evidence type="ECO:0000313" key="5">
    <source>
        <dbReference type="EMBL" id="GAA4682994.1"/>
    </source>
</evidence>
<evidence type="ECO:0008006" key="7">
    <source>
        <dbReference type="Google" id="ProtNLM"/>
    </source>
</evidence>
<feature type="compositionally biased region" description="Low complexity" evidence="2">
    <location>
        <begin position="34"/>
        <end position="48"/>
    </location>
</feature>
<name>A0ABP8W7M9_9PSEU</name>
<dbReference type="InterPro" id="IPR029016">
    <property type="entry name" value="GAF-like_dom_sf"/>
</dbReference>
<evidence type="ECO:0000259" key="4">
    <source>
        <dbReference type="SMART" id="SM00331"/>
    </source>
</evidence>
<dbReference type="SMART" id="SM00331">
    <property type="entry name" value="PP2C_SIG"/>
    <property type="match status" value="1"/>
</dbReference>
<evidence type="ECO:0000256" key="1">
    <source>
        <dbReference type="ARBA" id="ARBA00022801"/>
    </source>
</evidence>
<feature type="compositionally biased region" description="Pro residues" evidence="2">
    <location>
        <begin position="1"/>
        <end position="10"/>
    </location>
</feature>
<dbReference type="Proteomes" id="UP001500325">
    <property type="component" value="Unassembled WGS sequence"/>
</dbReference>
<comment type="caution">
    <text evidence="5">The sequence shown here is derived from an EMBL/GenBank/DDBJ whole genome shotgun (WGS) entry which is preliminary data.</text>
</comment>
<dbReference type="Pfam" id="PF01590">
    <property type="entry name" value="GAF"/>
    <property type="match status" value="1"/>
</dbReference>
<sequence length="440" mass="46718">MRGRPAPPGPSGRTEYRRTRRSAEDSAIVLGDAPVEGGTPGMTVTTGPSASRAEERELALDALGVRPEGREGRFDRITRLAQKLFGVEIAAVTVVDADTQWIKSVQGIDIPYVPLEDTFCRVTLTAVEQQTVIEDARADGRFADSPFVRGDPHVRFYAGHPLTTSSGIRVGTLCLIDPAPRRFGHAERTLLAELADWAGTVLRRTSEMERAAQVQRALLPQSGSITVPGYEVVGACVPARAVGGDLLDWYRVGDDDSDLAITLGDVMGKGIGAALLMATVRSALRTAGRELPPGEAVREAALALEADLEGTGTLVTLCQARLTPATGRLVWSDAGHGLLLLVRADGTVTRAPAGGLPLGTLPDDRWPEHEVHLAPGDAVVAFSDGLLDLYPTLDAAFADVARQVRSAPAAIGDHVSRTAERVRDLAAADDVTMVVVRRCP</sequence>
<accession>A0ABP8W7M9</accession>
<reference evidence="6" key="1">
    <citation type="journal article" date="2019" name="Int. J. Syst. Evol. Microbiol.">
        <title>The Global Catalogue of Microorganisms (GCM) 10K type strain sequencing project: providing services to taxonomists for standard genome sequencing and annotation.</title>
        <authorList>
            <consortium name="The Broad Institute Genomics Platform"/>
            <consortium name="The Broad Institute Genome Sequencing Center for Infectious Disease"/>
            <person name="Wu L."/>
            <person name="Ma J."/>
        </authorList>
    </citation>
    <scope>NUCLEOTIDE SEQUENCE [LARGE SCALE GENOMIC DNA]</scope>
    <source>
        <strain evidence="6">JCM 18055</strain>
    </source>
</reference>
<dbReference type="InterPro" id="IPR036457">
    <property type="entry name" value="PPM-type-like_dom_sf"/>
</dbReference>
<organism evidence="5 6">
    <name type="scientific">Pseudonocardia yuanmonensis</name>
    <dbReference type="NCBI Taxonomy" id="1095914"/>
    <lineage>
        <taxon>Bacteria</taxon>
        <taxon>Bacillati</taxon>
        <taxon>Actinomycetota</taxon>
        <taxon>Actinomycetes</taxon>
        <taxon>Pseudonocardiales</taxon>
        <taxon>Pseudonocardiaceae</taxon>
        <taxon>Pseudonocardia</taxon>
    </lineage>
</organism>
<keyword evidence="1" id="KW-0378">Hydrolase</keyword>
<gene>
    <name evidence="5" type="ORF">GCM10023215_16520</name>
</gene>
<dbReference type="InterPro" id="IPR003018">
    <property type="entry name" value="GAF"/>
</dbReference>
<dbReference type="Pfam" id="PF07228">
    <property type="entry name" value="SpoIIE"/>
    <property type="match status" value="1"/>
</dbReference>
<dbReference type="PANTHER" id="PTHR43156:SF2">
    <property type="entry name" value="STAGE II SPORULATION PROTEIN E"/>
    <property type="match status" value="1"/>
</dbReference>
<protein>
    <recommendedName>
        <fullName evidence="7">GAF domain-containing protein</fullName>
    </recommendedName>
</protein>
<feature type="compositionally biased region" description="Basic and acidic residues" evidence="2">
    <location>
        <begin position="14"/>
        <end position="24"/>
    </location>
</feature>
<dbReference type="InterPro" id="IPR052016">
    <property type="entry name" value="Bact_Sigma-Reg"/>
</dbReference>
<dbReference type="SUPFAM" id="SSF55781">
    <property type="entry name" value="GAF domain-like"/>
    <property type="match status" value="1"/>
</dbReference>
<dbReference type="InterPro" id="IPR001932">
    <property type="entry name" value="PPM-type_phosphatase-like_dom"/>
</dbReference>
<feature type="region of interest" description="Disordered" evidence="2">
    <location>
        <begin position="1"/>
        <end position="54"/>
    </location>
</feature>
<dbReference type="Gene3D" id="3.60.40.10">
    <property type="entry name" value="PPM-type phosphatase domain"/>
    <property type="match status" value="1"/>
</dbReference>
<dbReference type="SMART" id="SM00065">
    <property type="entry name" value="GAF"/>
    <property type="match status" value="1"/>
</dbReference>
<keyword evidence="6" id="KW-1185">Reference proteome</keyword>
<evidence type="ECO:0000256" key="2">
    <source>
        <dbReference type="SAM" id="MobiDB-lite"/>
    </source>
</evidence>
<dbReference type="Gene3D" id="3.30.450.40">
    <property type="match status" value="1"/>
</dbReference>
<dbReference type="EMBL" id="BAABIC010000004">
    <property type="protein sequence ID" value="GAA4682994.1"/>
    <property type="molecule type" value="Genomic_DNA"/>
</dbReference>
<proteinExistence type="predicted"/>
<dbReference type="SUPFAM" id="SSF81606">
    <property type="entry name" value="PP2C-like"/>
    <property type="match status" value="1"/>
</dbReference>
<evidence type="ECO:0000259" key="3">
    <source>
        <dbReference type="SMART" id="SM00065"/>
    </source>
</evidence>
<feature type="domain" description="GAF" evidence="3">
    <location>
        <begin position="69"/>
        <end position="212"/>
    </location>
</feature>